<keyword evidence="1 4" id="KW-0808">Transferase</keyword>
<dbReference type="Gene3D" id="3.40.630.30">
    <property type="match status" value="1"/>
</dbReference>
<dbReference type="Pfam" id="PF00583">
    <property type="entry name" value="Acetyltransf_1"/>
    <property type="match status" value="1"/>
</dbReference>
<keyword evidence="2" id="KW-0012">Acyltransferase</keyword>
<dbReference type="InterPro" id="IPR016181">
    <property type="entry name" value="Acyl_CoA_acyltransferase"/>
</dbReference>
<dbReference type="GO" id="GO:0016747">
    <property type="term" value="F:acyltransferase activity, transferring groups other than amino-acyl groups"/>
    <property type="evidence" value="ECO:0007669"/>
    <property type="project" value="InterPro"/>
</dbReference>
<dbReference type="STRING" id="1036181.SAMN05421756_11254"/>
<accession>A0A1H9N2M6</accession>
<organism evidence="4 5">
    <name type="scientific">Microlunatus flavus</name>
    <dbReference type="NCBI Taxonomy" id="1036181"/>
    <lineage>
        <taxon>Bacteria</taxon>
        <taxon>Bacillati</taxon>
        <taxon>Actinomycetota</taxon>
        <taxon>Actinomycetes</taxon>
        <taxon>Propionibacteriales</taxon>
        <taxon>Propionibacteriaceae</taxon>
        <taxon>Microlunatus</taxon>
    </lineage>
</organism>
<dbReference type="InterPro" id="IPR000182">
    <property type="entry name" value="GNAT_dom"/>
</dbReference>
<name>A0A1H9N2M6_9ACTN</name>
<feature type="domain" description="N-acetyltransferase" evidence="3">
    <location>
        <begin position="1"/>
        <end position="155"/>
    </location>
</feature>
<sequence>MDVDPGDEAQLEALTRFVDRARVHDDPDAFALTLEDTRNDARYGGDLHPARHCLVLDDGVLVGHVWMHVPHLDNLHLVEAGITIDPDRRGRGLGSRVLAEVERRTRSLGRTTLWIGTADDAEATKGFLGRRGFALATRDARRHQRLALVDAGEVDRLEREAAEHARDYVVERLQPP</sequence>
<dbReference type="CDD" id="cd04301">
    <property type="entry name" value="NAT_SF"/>
    <property type="match status" value="1"/>
</dbReference>
<evidence type="ECO:0000259" key="3">
    <source>
        <dbReference type="PROSITE" id="PS51186"/>
    </source>
</evidence>
<dbReference type="EMBL" id="FOFA01000012">
    <property type="protein sequence ID" value="SER29959.1"/>
    <property type="molecule type" value="Genomic_DNA"/>
</dbReference>
<gene>
    <name evidence="4" type="ORF">SAMN05421756_11254</name>
</gene>
<evidence type="ECO:0000256" key="1">
    <source>
        <dbReference type="ARBA" id="ARBA00022679"/>
    </source>
</evidence>
<protein>
    <submittedName>
        <fullName evidence="4">Acetyltransferase (GNAT) family protein</fullName>
    </submittedName>
</protein>
<dbReference type="PROSITE" id="PS51186">
    <property type="entry name" value="GNAT"/>
    <property type="match status" value="1"/>
</dbReference>
<keyword evidence="5" id="KW-1185">Reference proteome</keyword>
<proteinExistence type="predicted"/>
<dbReference type="InterPro" id="IPR050832">
    <property type="entry name" value="Bact_Acetyltransf"/>
</dbReference>
<evidence type="ECO:0000313" key="5">
    <source>
        <dbReference type="Proteomes" id="UP000198504"/>
    </source>
</evidence>
<dbReference type="SUPFAM" id="SSF55729">
    <property type="entry name" value="Acyl-CoA N-acyltransferases (Nat)"/>
    <property type="match status" value="1"/>
</dbReference>
<dbReference type="PANTHER" id="PTHR43877">
    <property type="entry name" value="AMINOALKYLPHOSPHONATE N-ACETYLTRANSFERASE-RELATED-RELATED"/>
    <property type="match status" value="1"/>
</dbReference>
<dbReference type="Proteomes" id="UP000198504">
    <property type="component" value="Unassembled WGS sequence"/>
</dbReference>
<dbReference type="AlphaFoldDB" id="A0A1H9N2M6"/>
<evidence type="ECO:0000313" key="4">
    <source>
        <dbReference type="EMBL" id="SER29959.1"/>
    </source>
</evidence>
<evidence type="ECO:0000256" key="2">
    <source>
        <dbReference type="ARBA" id="ARBA00023315"/>
    </source>
</evidence>
<reference evidence="5" key="1">
    <citation type="submission" date="2016-10" db="EMBL/GenBank/DDBJ databases">
        <authorList>
            <person name="Varghese N."/>
            <person name="Submissions S."/>
        </authorList>
    </citation>
    <scope>NUCLEOTIDE SEQUENCE [LARGE SCALE GENOMIC DNA]</scope>
    <source>
        <strain evidence="5">CGMCC 4.6856</strain>
    </source>
</reference>